<reference evidence="3" key="1">
    <citation type="journal article" date="2022" name="Int. J. Mol. Sci.">
        <title>Draft Genome of Tanacetum Coccineum: Genomic Comparison of Closely Related Tanacetum-Family Plants.</title>
        <authorList>
            <person name="Yamashiro T."/>
            <person name="Shiraishi A."/>
            <person name="Nakayama K."/>
            <person name="Satake H."/>
        </authorList>
    </citation>
    <scope>NUCLEOTIDE SEQUENCE</scope>
</reference>
<evidence type="ECO:0000313" key="4">
    <source>
        <dbReference type="Proteomes" id="UP001151760"/>
    </source>
</evidence>
<feature type="coiled-coil region" evidence="1">
    <location>
        <begin position="342"/>
        <end position="376"/>
    </location>
</feature>
<keyword evidence="4" id="KW-1185">Reference proteome</keyword>
<dbReference type="Proteomes" id="UP001151760">
    <property type="component" value="Unassembled WGS sequence"/>
</dbReference>
<feature type="region of interest" description="Disordered" evidence="2">
    <location>
        <begin position="153"/>
        <end position="180"/>
    </location>
</feature>
<comment type="caution">
    <text evidence="3">The sequence shown here is derived from an EMBL/GenBank/DDBJ whole genome shotgun (WGS) entry which is preliminary data.</text>
</comment>
<evidence type="ECO:0000256" key="1">
    <source>
        <dbReference type="SAM" id="Coils"/>
    </source>
</evidence>
<dbReference type="EMBL" id="BQNB010013549">
    <property type="protein sequence ID" value="GJT17348.1"/>
    <property type="molecule type" value="Genomic_DNA"/>
</dbReference>
<gene>
    <name evidence="3" type="ORF">Tco_0876054</name>
</gene>
<name>A0ABQ5BSQ6_9ASTR</name>
<reference evidence="3" key="2">
    <citation type="submission" date="2022-01" db="EMBL/GenBank/DDBJ databases">
        <authorList>
            <person name="Yamashiro T."/>
            <person name="Shiraishi A."/>
            <person name="Satake H."/>
            <person name="Nakayama K."/>
        </authorList>
    </citation>
    <scope>NUCLEOTIDE SEQUENCE</scope>
</reference>
<protein>
    <submittedName>
        <fullName evidence="3">Uncharacterized protein</fullName>
    </submittedName>
</protein>
<evidence type="ECO:0000256" key="2">
    <source>
        <dbReference type="SAM" id="MobiDB-lite"/>
    </source>
</evidence>
<sequence length="396" mass="43559">MDITEVPSPAKRSKAGKVVKKRTFKSSQQLVDEFVDEGVPADEPRFEDEEADIMQKVMEESLKDAYPAHRGPLPPVVIREPEPGKYEPLLEVQGKGKQKVGEEQAAQVLLNLQTLKKKNPAELFIFQRRTPAPTVPSSHEESSSLYVELGLTDRETESDNEASSEGQAGSDPGKQVEGQAGSDLGVAADSRIQPSHVVHAGPNLEHMNLEENLKIPAEGEVRLEEPASSVGTLSSMQNLDRELSFTNQFLTKKSHEDESEKTNTEVEVQSMVTVPINQDTSLVPLMTSPIIDLTVSQPASTTVQALLPTSTAKTAIITTTTLPPPPPQPQQGISNSNIIQRIGELEQSIADQVDANQAMEERLDKKGNRIHQLETQHLSRMIREQTTEYIDKQEIA</sequence>
<organism evidence="3 4">
    <name type="scientific">Tanacetum coccineum</name>
    <dbReference type="NCBI Taxonomy" id="301880"/>
    <lineage>
        <taxon>Eukaryota</taxon>
        <taxon>Viridiplantae</taxon>
        <taxon>Streptophyta</taxon>
        <taxon>Embryophyta</taxon>
        <taxon>Tracheophyta</taxon>
        <taxon>Spermatophyta</taxon>
        <taxon>Magnoliopsida</taxon>
        <taxon>eudicotyledons</taxon>
        <taxon>Gunneridae</taxon>
        <taxon>Pentapetalae</taxon>
        <taxon>asterids</taxon>
        <taxon>campanulids</taxon>
        <taxon>Asterales</taxon>
        <taxon>Asteraceae</taxon>
        <taxon>Asteroideae</taxon>
        <taxon>Anthemideae</taxon>
        <taxon>Anthemidinae</taxon>
        <taxon>Tanacetum</taxon>
    </lineage>
</organism>
<keyword evidence="1" id="KW-0175">Coiled coil</keyword>
<proteinExistence type="predicted"/>
<accession>A0ABQ5BSQ6</accession>
<evidence type="ECO:0000313" key="3">
    <source>
        <dbReference type="EMBL" id="GJT17348.1"/>
    </source>
</evidence>